<comment type="caution">
    <text evidence="3">The sequence shown here is derived from an EMBL/GenBank/DDBJ whole genome shotgun (WGS) entry which is preliminary data.</text>
</comment>
<gene>
    <name evidence="3" type="ORF">ACJ72_05552</name>
</gene>
<keyword evidence="1" id="KW-1133">Transmembrane helix</keyword>
<dbReference type="AlphaFoldDB" id="A0A1B7NTK6"/>
<organism evidence="3 4">
    <name type="scientific">Emergomyces africanus</name>
    <dbReference type="NCBI Taxonomy" id="1955775"/>
    <lineage>
        <taxon>Eukaryota</taxon>
        <taxon>Fungi</taxon>
        <taxon>Dikarya</taxon>
        <taxon>Ascomycota</taxon>
        <taxon>Pezizomycotina</taxon>
        <taxon>Eurotiomycetes</taxon>
        <taxon>Eurotiomycetidae</taxon>
        <taxon>Onygenales</taxon>
        <taxon>Ajellomycetaceae</taxon>
        <taxon>Emergomyces</taxon>
    </lineage>
</organism>
<feature type="transmembrane region" description="Helical" evidence="1">
    <location>
        <begin position="107"/>
        <end position="127"/>
    </location>
</feature>
<feature type="transmembrane region" description="Helical" evidence="1">
    <location>
        <begin position="204"/>
        <end position="227"/>
    </location>
</feature>
<dbReference type="PANTHER" id="PTHR23028">
    <property type="entry name" value="ACETYLTRANSFERASE"/>
    <property type="match status" value="1"/>
</dbReference>
<evidence type="ECO:0000259" key="2">
    <source>
        <dbReference type="Pfam" id="PF01757"/>
    </source>
</evidence>
<feature type="transmembrane region" description="Helical" evidence="1">
    <location>
        <begin position="12"/>
        <end position="34"/>
    </location>
</feature>
<accession>A0A1B7NTK6</accession>
<feature type="transmembrane region" description="Helical" evidence="1">
    <location>
        <begin position="174"/>
        <end position="192"/>
    </location>
</feature>
<dbReference type="Pfam" id="PF01757">
    <property type="entry name" value="Acyl_transf_3"/>
    <property type="match status" value="1"/>
</dbReference>
<dbReference type="PANTHER" id="PTHR23028:SF128">
    <property type="entry name" value="ACYLTRANSFERASE 3 DOMAIN-CONTAINING PROTEIN"/>
    <property type="match status" value="1"/>
</dbReference>
<dbReference type="GO" id="GO:0016747">
    <property type="term" value="F:acyltransferase activity, transferring groups other than amino-acyl groups"/>
    <property type="evidence" value="ECO:0007669"/>
    <property type="project" value="InterPro"/>
</dbReference>
<feature type="transmembrane region" description="Helical" evidence="1">
    <location>
        <begin position="379"/>
        <end position="401"/>
    </location>
</feature>
<evidence type="ECO:0000313" key="4">
    <source>
        <dbReference type="Proteomes" id="UP000091918"/>
    </source>
</evidence>
<keyword evidence="1" id="KW-0472">Membrane</keyword>
<proteinExistence type="predicted"/>
<reference evidence="3 4" key="1">
    <citation type="submission" date="2015-07" db="EMBL/GenBank/DDBJ databases">
        <title>Emmonsia species relationships and genome sequence.</title>
        <authorList>
            <person name="Cuomo C.A."/>
            <person name="Schwartz I.S."/>
            <person name="Kenyon C."/>
            <person name="de Hoog G.S."/>
            <person name="Govender N.P."/>
            <person name="Botha A."/>
            <person name="Moreno L."/>
            <person name="de Vries M."/>
            <person name="Munoz J.F."/>
            <person name="Stielow J.B."/>
        </authorList>
    </citation>
    <scope>NUCLEOTIDE SEQUENCE [LARGE SCALE GENOMIC DNA]</scope>
    <source>
        <strain evidence="3 4">CBS 136260</strain>
    </source>
</reference>
<feature type="transmembrane region" description="Helical" evidence="1">
    <location>
        <begin position="298"/>
        <end position="317"/>
    </location>
</feature>
<evidence type="ECO:0000313" key="3">
    <source>
        <dbReference type="EMBL" id="OAX80119.1"/>
    </source>
</evidence>
<sequence>MAPPKKRDDNWVDGLRGVASFVVVTGHLLTAFTPYLHSPSTSKEGWPLLLQLPLFRLCVGGRSAVGIFFLVTGFVNSINPIKNADAGNTELALTNLAKSTFTRTGRLVFPTNLAATVAWVVCQLGGFNMARRADAGWIRMVTRYPGPTMWQAIKGLVRNWTIFWDDAGYTYDPVHWTVVSFLYGAMRIYLTLLATTFVSWRWRVAICAFLYLFCWCTNDYLIGINIYSGMFIAQLQASLGSRATSTLPKVIPALLILVGLLVCSFPQDNQHWTSWSWAMRRLMVSITPASADRYISRYWVNVGCTILMTGIFFSRNARRVLTHPVFNFLGRCSFPVYLLHNTLLRTQLVWMIYGASAWSPDWDKVKEDGSPIELRRGGVGTFLVTIPVFYVTLYAVAYFWAEKVDPQCARAVNWMKDRMFVGEVELGRGDVRLVAVGNGNGNLIGNGNVNGNAHGRTAREMEKEEELARELAVLNGGASASGNGNGNGSV</sequence>
<keyword evidence="1" id="KW-0812">Transmembrane</keyword>
<protein>
    <recommendedName>
        <fullName evidence="2">Acyltransferase 3 domain-containing protein</fullName>
    </recommendedName>
</protein>
<feature type="domain" description="Acyltransferase 3" evidence="2">
    <location>
        <begin position="10"/>
        <end position="388"/>
    </location>
</feature>
<dbReference type="Proteomes" id="UP000091918">
    <property type="component" value="Unassembled WGS sequence"/>
</dbReference>
<dbReference type="EMBL" id="LGUA01000793">
    <property type="protein sequence ID" value="OAX80119.1"/>
    <property type="molecule type" value="Genomic_DNA"/>
</dbReference>
<name>A0A1B7NTK6_9EURO</name>
<dbReference type="InterPro" id="IPR050879">
    <property type="entry name" value="Acyltransferase_3"/>
</dbReference>
<evidence type="ECO:0000256" key="1">
    <source>
        <dbReference type="SAM" id="Phobius"/>
    </source>
</evidence>
<feature type="transmembrane region" description="Helical" evidence="1">
    <location>
        <begin position="54"/>
        <end position="75"/>
    </location>
</feature>
<keyword evidence="4" id="KW-1185">Reference proteome</keyword>
<feature type="transmembrane region" description="Helical" evidence="1">
    <location>
        <begin position="247"/>
        <end position="265"/>
    </location>
</feature>
<dbReference type="OrthoDB" id="5405781at2759"/>
<dbReference type="InterPro" id="IPR002656">
    <property type="entry name" value="Acyl_transf_3_dom"/>
</dbReference>